<proteinExistence type="predicted"/>
<protein>
    <submittedName>
        <fullName evidence="2">Uncharacterized protein</fullName>
    </submittedName>
</protein>
<evidence type="ECO:0000313" key="2">
    <source>
        <dbReference type="EMBL" id="CAF1546634.1"/>
    </source>
</evidence>
<keyword evidence="1" id="KW-1133">Transmembrane helix</keyword>
<organism evidence="2 3">
    <name type="scientific">Adineta ricciae</name>
    <name type="common">Rotifer</name>
    <dbReference type="NCBI Taxonomy" id="249248"/>
    <lineage>
        <taxon>Eukaryota</taxon>
        <taxon>Metazoa</taxon>
        <taxon>Spiralia</taxon>
        <taxon>Gnathifera</taxon>
        <taxon>Rotifera</taxon>
        <taxon>Eurotatoria</taxon>
        <taxon>Bdelloidea</taxon>
        <taxon>Adinetida</taxon>
        <taxon>Adinetidae</taxon>
        <taxon>Adineta</taxon>
    </lineage>
</organism>
<dbReference type="Proteomes" id="UP000663852">
    <property type="component" value="Unassembled WGS sequence"/>
</dbReference>
<feature type="transmembrane region" description="Helical" evidence="1">
    <location>
        <begin position="45"/>
        <end position="65"/>
    </location>
</feature>
<keyword evidence="1" id="KW-0472">Membrane</keyword>
<evidence type="ECO:0000313" key="3">
    <source>
        <dbReference type="Proteomes" id="UP000663852"/>
    </source>
</evidence>
<name>A0A815WVF2_ADIRI</name>
<comment type="caution">
    <text evidence="2">The sequence shown here is derived from an EMBL/GenBank/DDBJ whole genome shotgun (WGS) entry which is preliminary data.</text>
</comment>
<keyword evidence="1" id="KW-0812">Transmembrane</keyword>
<dbReference type="EMBL" id="CAJNOJ010001214">
    <property type="protein sequence ID" value="CAF1546634.1"/>
    <property type="molecule type" value="Genomic_DNA"/>
</dbReference>
<reference evidence="2" key="1">
    <citation type="submission" date="2021-02" db="EMBL/GenBank/DDBJ databases">
        <authorList>
            <person name="Nowell W R."/>
        </authorList>
    </citation>
    <scope>NUCLEOTIDE SEQUENCE</scope>
</reference>
<sequence length="91" mass="10363">MCFVKDRKWHLTGNFLNISVLSQRPIQRSLFNSSIQPVQGAIENFIFNLVTLMNFTASGISFYIYTVTGGSLFRNALFQLIRGITLKILCQ</sequence>
<accession>A0A815WVF2</accession>
<evidence type="ECO:0000256" key="1">
    <source>
        <dbReference type="SAM" id="Phobius"/>
    </source>
</evidence>
<dbReference type="AlphaFoldDB" id="A0A815WVF2"/>
<gene>
    <name evidence="2" type="ORF">EDS130_LOCUS45700</name>
</gene>